<feature type="compositionally biased region" description="Basic and acidic residues" evidence="1">
    <location>
        <begin position="69"/>
        <end position="88"/>
    </location>
</feature>
<dbReference type="PROSITE" id="PS50141">
    <property type="entry name" value="A_DEAMIN_EDITASE"/>
    <property type="match status" value="1"/>
</dbReference>
<accession>A0A1R1PPD5</accession>
<evidence type="ECO:0000259" key="2">
    <source>
        <dbReference type="PROSITE" id="PS50141"/>
    </source>
</evidence>
<evidence type="ECO:0000256" key="1">
    <source>
        <dbReference type="SAM" id="MobiDB-lite"/>
    </source>
</evidence>
<dbReference type="GO" id="GO:0006396">
    <property type="term" value="P:RNA processing"/>
    <property type="evidence" value="ECO:0007669"/>
    <property type="project" value="InterPro"/>
</dbReference>
<dbReference type="GO" id="GO:0005730">
    <property type="term" value="C:nucleolus"/>
    <property type="evidence" value="ECO:0007669"/>
    <property type="project" value="TreeGrafter"/>
</dbReference>
<dbReference type="Pfam" id="PF02137">
    <property type="entry name" value="A_deamin"/>
    <property type="match status" value="2"/>
</dbReference>
<gene>
    <name evidence="3" type="ORF">AX774_g3683</name>
</gene>
<proteinExistence type="predicted"/>
<dbReference type="SMART" id="SM00552">
    <property type="entry name" value="ADEAMc"/>
    <property type="match status" value="1"/>
</dbReference>
<comment type="caution">
    <text evidence="3">The sequence shown here is derived from an EMBL/GenBank/DDBJ whole genome shotgun (WGS) entry which is preliminary data.</text>
</comment>
<dbReference type="GO" id="GO:0005737">
    <property type="term" value="C:cytoplasm"/>
    <property type="evidence" value="ECO:0007669"/>
    <property type="project" value="TreeGrafter"/>
</dbReference>
<feature type="region of interest" description="Disordered" evidence="1">
    <location>
        <begin position="55"/>
        <end position="93"/>
    </location>
</feature>
<organism evidence="3 4">
    <name type="scientific">Zancudomyces culisetae</name>
    <name type="common">Gut fungus</name>
    <name type="synonym">Smittium culisetae</name>
    <dbReference type="NCBI Taxonomy" id="1213189"/>
    <lineage>
        <taxon>Eukaryota</taxon>
        <taxon>Fungi</taxon>
        <taxon>Fungi incertae sedis</taxon>
        <taxon>Zoopagomycota</taxon>
        <taxon>Kickxellomycotina</taxon>
        <taxon>Harpellomycetes</taxon>
        <taxon>Harpellales</taxon>
        <taxon>Legeriomycetaceae</taxon>
        <taxon>Zancudomyces</taxon>
    </lineage>
</organism>
<feature type="compositionally biased region" description="Polar residues" evidence="1">
    <location>
        <begin position="55"/>
        <end position="67"/>
    </location>
</feature>
<dbReference type="PANTHER" id="PTHR10910:SF62">
    <property type="entry name" value="AT07585P-RELATED"/>
    <property type="match status" value="1"/>
</dbReference>
<dbReference type="OrthoDB" id="10268011at2759"/>
<dbReference type="GO" id="GO:0003725">
    <property type="term" value="F:double-stranded RNA binding"/>
    <property type="evidence" value="ECO:0007669"/>
    <property type="project" value="TreeGrafter"/>
</dbReference>
<feature type="domain" description="A to I editase" evidence="2">
    <location>
        <begin position="21"/>
        <end position="391"/>
    </location>
</feature>
<dbReference type="PANTHER" id="PTHR10910">
    <property type="entry name" value="EUKARYOTE SPECIFIC DSRNA BINDING PROTEIN"/>
    <property type="match status" value="1"/>
</dbReference>
<dbReference type="GO" id="GO:0003726">
    <property type="term" value="F:double-stranded RNA adenosine deaminase activity"/>
    <property type="evidence" value="ECO:0007669"/>
    <property type="project" value="TreeGrafter"/>
</dbReference>
<sequence length="394" mass="43917">MHDSPDTKRGEGNGFSRLKTRDIKFHLYVSQCPCGDASTNQLLDQLNNVNRSTFLDVSGDKPTSSSLKRGCEQEEKHTDKRPPKKSRDICSSPNDSVDENKCVYNNQILVRGRSNFNILSTLRTKPGRADADSTLSMSCSDKIAMWNVTGIQNSILSSIIEPIYFSSIVIGDSTSYLKDSYRAFNQRIKNLDKGLVELPFKINEVEVCSADLEFSHSQGSIKTKHPEAKLIAADGSINWYRFEKTQNTQSGNGSGDGYSKNFVQNGILEVTVKGRLQGSPGISAAKKKQSQPPSDDCITLEKHRSKLCKLELCKRIVYLMSKYETLRAISAKNTNANTHPDTSLGEGHSISFKQTYKQLKSKSTQYQNAKRSLKESVFKSWVSKPGGLDDFIIE</sequence>
<keyword evidence="4" id="KW-1185">Reference proteome</keyword>
<protein>
    <submittedName>
        <fullName evidence="3">tRNA-specific adenosine deaminase 1</fullName>
    </submittedName>
</protein>
<evidence type="ECO:0000313" key="3">
    <source>
        <dbReference type="EMBL" id="OMH82827.1"/>
    </source>
</evidence>
<reference evidence="4" key="1">
    <citation type="submission" date="2017-01" db="EMBL/GenBank/DDBJ databases">
        <authorList>
            <person name="Wang Y."/>
            <person name="White M."/>
            <person name="Kvist S."/>
            <person name="Moncalvo J.-M."/>
        </authorList>
    </citation>
    <scope>NUCLEOTIDE SEQUENCE [LARGE SCALE GENOMIC DNA]</scope>
    <source>
        <strain evidence="4">COL-18-3</strain>
    </source>
</reference>
<dbReference type="GO" id="GO:0006382">
    <property type="term" value="P:adenosine to inosine editing"/>
    <property type="evidence" value="ECO:0007669"/>
    <property type="project" value="TreeGrafter"/>
</dbReference>
<dbReference type="Proteomes" id="UP000188320">
    <property type="component" value="Unassembled WGS sequence"/>
</dbReference>
<dbReference type="InterPro" id="IPR002466">
    <property type="entry name" value="A_deamin"/>
</dbReference>
<name>A0A1R1PPD5_ZANCU</name>
<dbReference type="EMBL" id="LSSK01000582">
    <property type="protein sequence ID" value="OMH82827.1"/>
    <property type="molecule type" value="Genomic_DNA"/>
</dbReference>
<evidence type="ECO:0000313" key="4">
    <source>
        <dbReference type="Proteomes" id="UP000188320"/>
    </source>
</evidence>
<dbReference type="AlphaFoldDB" id="A0A1R1PPD5"/>
<dbReference type="GO" id="GO:0008251">
    <property type="term" value="F:tRNA-specific adenosine deaminase activity"/>
    <property type="evidence" value="ECO:0007669"/>
    <property type="project" value="TreeGrafter"/>
</dbReference>